<dbReference type="Gene3D" id="2.60.120.10">
    <property type="entry name" value="Jelly Rolls"/>
    <property type="match status" value="1"/>
</dbReference>
<dbReference type="GO" id="GO:0005829">
    <property type="term" value="C:cytosol"/>
    <property type="evidence" value="ECO:0007669"/>
    <property type="project" value="TreeGrafter"/>
</dbReference>
<dbReference type="PANTHER" id="PTHR21047:SF2">
    <property type="entry name" value="THYMIDINE DIPHOSPHO-4-KETO-RHAMNOSE 3,5-EPIMERASE"/>
    <property type="match status" value="1"/>
</dbReference>
<reference evidence="1" key="1">
    <citation type="submission" date="2018-05" db="EMBL/GenBank/DDBJ databases">
        <authorList>
            <person name="Lanie J.A."/>
            <person name="Ng W.-L."/>
            <person name="Kazmierczak K.M."/>
            <person name="Andrzejewski T.M."/>
            <person name="Davidsen T.M."/>
            <person name="Wayne K.J."/>
            <person name="Tettelin H."/>
            <person name="Glass J.I."/>
            <person name="Rusch D."/>
            <person name="Podicherti R."/>
            <person name="Tsui H.-C.T."/>
            <person name="Winkler M.E."/>
        </authorList>
    </citation>
    <scope>NUCLEOTIDE SEQUENCE</scope>
</reference>
<dbReference type="NCBIfam" id="TIGR01221">
    <property type="entry name" value="rmlC"/>
    <property type="match status" value="1"/>
</dbReference>
<gene>
    <name evidence="1" type="ORF">METZ01_LOCUS49638</name>
</gene>
<protein>
    <recommendedName>
        <fullName evidence="2">dTDP-4-dehydrorhamnose 3,5-epimerase</fullName>
    </recommendedName>
</protein>
<dbReference type="InterPro" id="IPR014710">
    <property type="entry name" value="RmlC-like_jellyroll"/>
</dbReference>
<dbReference type="EMBL" id="UINC01002448">
    <property type="protein sequence ID" value="SUZ96784.1"/>
    <property type="molecule type" value="Genomic_DNA"/>
</dbReference>
<evidence type="ECO:0000313" key="1">
    <source>
        <dbReference type="EMBL" id="SUZ96784.1"/>
    </source>
</evidence>
<organism evidence="1">
    <name type="scientific">marine metagenome</name>
    <dbReference type="NCBI Taxonomy" id="408172"/>
    <lineage>
        <taxon>unclassified sequences</taxon>
        <taxon>metagenomes</taxon>
        <taxon>ecological metagenomes</taxon>
    </lineage>
</organism>
<proteinExistence type="predicted"/>
<dbReference type="AlphaFoldDB" id="A0A381S029"/>
<dbReference type="Pfam" id="PF00908">
    <property type="entry name" value="dTDP_sugar_isom"/>
    <property type="match status" value="1"/>
</dbReference>
<evidence type="ECO:0008006" key="2">
    <source>
        <dbReference type="Google" id="ProtNLM"/>
    </source>
</evidence>
<accession>A0A381S029</accession>
<sequence>MNIITTNLPGVIVIEPKVYVDKRGFFLETFREDVLLQAGINAHFVQDNHTRSSQGVLRGLHYQMTQTQGKLVRVAAGSVFDVVVDVRSGSPTFGQWYGTELNEDNIKMIYVPPGFAHGFVVLSETADFIYKCTDYYHPESEQGIAWDDPDLNIDWSIAEIAEKISLSDKDKQNVKLKDQPAEKLPAYKDFMTEVEMRAES</sequence>
<dbReference type="SUPFAM" id="SSF51182">
    <property type="entry name" value="RmlC-like cupins"/>
    <property type="match status" value="1"/>
</dbReference>
<name>A0A381S029_9ZZZZ</name>
<dbReference type="GO" id="GO:0008830">
    <property type="term" value="F:dTDP-4-dehydrorhamnose 3,5-epimerase activity"/>
    <property type="evidence" value="ECO:0007669"/>
    <property type="project" value="InterPro"/>
</dbReference>
<dbReference type="InterPro" id="IPR011051">
    <property type="entry name" value="RmlC_Cupin_sf"/>
</dbReference>
<dbReference type="PANTHER" id="PTHR21047">
    <property type="entry name" value="DTDP-6-DEOXY-D-GLUCOSE-3,5 EPIMERASE"/>
    <property type="match status" value="1"/>
</dbReference>
<dbReference type="CDD" id="cd00438">
    <property type="entry name" value="cupin_RmlC"/>
    <property type="match status" value="1"/>
</dbReference>
<dbReference type="GO" id="GO:0019305">
    <property type="term" value="P:dTDP-rhamnose biosynthetic process"/>
    <property type="evidence" value="ECO:0007669"/>
    <property type="project" value="TreeGrafter"/>
</dbReference>
<dbReference type="GO" id="GO:0000271">
    <property type="term" value="P:polysaccharide biosynthetic process"/>
    <property type="evidence" value="ECO:0007669"/>
    <property type="project" value="TreeGrafter"/>
</dbReference>
<dbReference type="InterPro" id="IPR000888">
    <property type="entry name" value="RmlC-like"/>
</dbReference>